<dbReference type="EMBL" id="BJYG01000036">
    <property type="protein sequence ID" value="GEN64234.1"/>
    <property type="molecule type" value="Genomic_DNA"/>
</dbReference>
<dbReference type="InterPro" id="IPR042226">
    <property type="entry name" value="eFR1_2_sf"/>
</dbReference>
<evidence type="ECO:0000313" key="2">
    <source>
        <dbReference type="EMBL" id="GEN64234.1"/>
    </source>
</evidence>
<dbReference type="InterPro" id="IPR041374">
    <property type="entry name" value="BaeRF_family12"/>
</dbReference>
<proteinExistence type="predicted"/>
<evidence type="ECO:0000256" key="1">
    <source>
        <dbReference type="SAM" id="MobiDB-lite"/>
    </source>
</evidence>
<comment type="caution">
    <text evidence="2">The sequence shown here is derived from an EMBL/GenBank/DDBJ whole genome shotgun (WGS) entry which is preliminary data.</text>
</comment>
<dbReference type="Pfam" id="PF18856">
    <property type="entry name" value="baeRF_family12"/>
    <property type="match status" value="1"/>
</dbReference>
<sequence>MPNSFDGETAYVVADGGKAKFFKHKDGKFEEIASFDSEKHEGTPGMTPSGSSRDEQKKDAFARVVADRMNEITDRSSDLDGFVLAAPGEFLHDLRQHLSKPAQQKLIKTLVKDLTNIPAKELPSHFDIPETGWKTA</sequence>
<dbReference type="Proteomes" id="UP000321746">
    <property type="component" value="Unassembled WGS sequence"/>
</dbReference>
<evidence type="ECO:0000313" key="3">
    <source>
        <dbReference type="Proteomes" id="UP000321746"/>
    </source>
</evidence>
<gene>
    <name evidence="2" type="ORF">AOE01nite_24580</name>
</gene>
<dbReference type="AlphaFoldDB" id="A0A511XMR3"/>
<reference evidence="2 3" key="1">
    <citation type="submission" date="2019-07" db="EMBL/GenBank/DDBJ databases">
        <title>Whole genome shotgun sequence of Acetobacter oeni NBRC 105207.</title>
        <authorList>
            <person name="Hosoyama A."/>
            <person name="Uohara A."/>
            <person name="Ohji S."/>
            <person name="Ichikawa N."/>
        </authorList>
    </citation>
    <scope>NUCLEOTIDE SEQUENCE [LARGE SCALE GENOMIC DNA]</scope>
    <source>
        <strain evidence="2 3">NBRC 105207</strain>
    </source>
</reference>
<dbReference type="RefSeq" id="WP_146890307.1">
    <property type="nucleotide sequence ID" value="NZ_BJYG01000036.1"/>
</dbReference>
<protein>
    <recommendedName>
        <fullName evidence="4">Host attachment protein</fullName>
    </recommendedName>
</protein>
<dbReference type="OrthoDB" id="9812459at2"/>
<keyword evidence="3" id="KW-1185">Reference proteome</keyword>
<accession>A0A511XMR3</accession>
<name>A0A511XMR3_9PROT</name>
<feature type="region of interest" description="Disordered" evidence="1">
    <location>
        <begin position="35"/>
        <end position="57"/>
    </location>
</feature>
<organism evidence="2 3">
    <name type="scientific">Acetobacter oeni</name>
    <dbReference type="NCBI Taxonomy" id="304077"/>
    <lineage>
        <taxon>Bacteria</taxon>
        <taxon>Pseudomonadati</taxon>
        <taxon>Pseudomonadota</taxon>
        <taxon>Alphaproteobacteria</taxon>
        <taxon>Acetobacterales</taxon>
        <taxon>Acetobacteraceae</taxon>
        <taxon>Acetobacter</taxon>
    </lineage>
</organism>
<dbReference type="Gene3D" id="3.30.420.60">
    <property type="entry name" value="eRF1 domain 2"/>
    <property type="match status" value="1"/>
</dbReference>
<evidence type="ECO:0008006" key="4">
    <source>
        <dbReference type="Google" id="ProtNLM"/>
    </source>
</evidence>